<proteinExistence type="predicted"/>
<sequence length="80" mass="8785">MDEKEKIDQYIEKRVAGLVNLPCPTIAKLLANQEIEMLGLAGTVIDYLNGDLPKEALEKYAYSAGMPTEAADLFKEVGIL</sequence>
<comment type="caution">
    <text evidence="1">The sequence shown here is derived from an EMBL/GenBank/DDBJ whole genome shotgun (WGS) entry which is preliminary data.</text>
</comment>
<gene>
    <name evidence="1" type="ORF">F6I34_09680</name>
</gene>
<dbReference type="AlphaFoldDB" id="A0A5N1BDM5"/>
<reference evidence="2" key="1">
    <citation type="submission" date="2019-09" db="EMBL/GenBank/DDBJ databases">
        <title>Draft genome sequence assemblies of isolates from the urinary tract.</title>
        <authorList>
            <person name="Mores C.R."/>
            <person name="Putonti C."/>
            <person name="Wolfe A.J."/>
        </authorList>
    </citation>
    <scope>NUCLEOTIDE SEQUENCE [LARGE SCALE GENOMIC DNA]</scope>
    <source>
        <strain evidence="2">UMB8614</strain>
    </source>
</reference>
<evidence type="ECO:0000313" key="2">
    <source>
        <dbReference type="Proteomes" id="UP000326476"/>
    </source>
</evidence>
<dbReference type="Proteomes" id="UP000326476">
    <property type="component" value="Unassembled WGS sequence"/>
</dbReference>
<evidence type="ECO:0000313" key="1">
    <source>
        <dbReference type="EMBL" id="KAA9237214.1"/>
    </source>
</evidence>
<keyword evidence="2" id="KW-1185">Reference proteome</keyword>
<dbReference type="EMBL" id="VYVN01000060">
    <property type="protein sequence ID" value="KAA9237214.1"/>
    <property type="molecule type" value="Genomic_DNA"/>
</dbReference>
<accession>A0A5N1BDM5</accession>
<dbReference type="RefSeq" id="WP_150982845.1">
    <property type="nucleotide sequence ID" value="NZ_VYVN01000060.1"/>
</dbReference>
<name>A0A5N1BDM5_9LACT</name>
<organism evidence="1 2">
    <name type="scientific">Aerococcus tenax</name>
    <dbReference type="NCBI Taxonomy" id="3078812"/>
    <lineage>
        <taxon>Bacteria</taxon>
        <taxon>Bacillati</taxon>
        <taxon>Bacillota</taxon>
        <taxon>Bacilli</taxon>
        <taxon>Lactobacillales</taxon>
        <taxon>Aerococcaceae</taxon>
        <taxon>Aerococcus</taxon>
    </lineage>
</organism>
<protein>
    <submittedName>
        <fullName evidence="1">Uncharacterized protein</fullName>
    </submittedName>
</protein>